<feature type="transmembrane region" description="Helical" evidence="1">
    <location>
        <begin position="82"/>
        <end position="99"/>
    </location>
</feature>
<comment type="caution">
    <text evidence="2">The sequence shown here is derived from an EMBL/GenBank/DDBJ whole genome shotgun (WGS) entry which is preliminary data.</text>
</comment>
<proteinExistence type="predicted"/>
<accession>A0ABR7HSW3</accession>
<name>A0ABR7HSW3_9FIRM</name>
<dbReference type="EMBL" id="JACOPR010000003">
    <property type="protein sequence ID" value="MBC5730595.1"/>
    <property type="molecule type" value="Genomic_DNA"/>
</dbReference>
<gene>
    <name evidence="2" type="ORF">H8S34_07070</name>
</gene>
<feature type="transmembrane region" description="Helical" evidence="1">
    <location>
        <begin position="362"/>
        <end position="387"/>
    </location>
</feature>
<feature type="transmembrane region" description="Helical" evidence="1">
    <location>
        <begin position="111"/>
        <end position="136"/>
    </location>
</feature>
<evidence type="ECO:0000256" key="1">
    <source>
        <dbReference type="SAM" id="Phobius"/>
    </source>
</evidence>
<keyword evidence="1" id="KW-0812">Transmembrane</keyword>
<evidence type="ECO:0000313" key="2">
    <source>
        <dbReference type="EMBL" id="MBC5730595.1"/>
    </source>
</evidence>
<keyword evidence="3" id="KW-1185">Reference proteome</keyword>
<keyword evidence="1" id="KW-0472">Membrane</keyword>
<organism evidence="2 3">
    <name type="scientific">Pseudoflavonifractor hominis</name>
    <dbReference type="NCBI Taxonomy" id="2763059"/>
    <lineage>
        <taxon>Bacteria</taxon>
        <taxon>Bacillati</taxon>
        <taxon>Bacillota</taxon>
        <taxon>Clostridia</taxon>
        <taxon>Eubacteriales</taxon>
        <taxon>Oscillospiraceae</taxon>
        <taxon>Pseudoflavonifractor</taxon>
    </lineage>
</organism>
<keyword evidence="1" id="KW-1133">Transmembrane helix</keyword>
<feature type="transmembrane region" description="Helical" evidence="1">
    <location>
        <begin position="436"/>
        <end position="455"/>
    </location>
</feature>
<feature type="transmembrane region" description="Helical" evidence="1">
    <location>
        <begin position="12"/>
        <end position="36"/>
    </location>
</feature>
<dbReference type="Proteomes" id="UP000660021">
    <property type="component" value="Unassembled WGS sequence"/>
</dbReference>
<evidence type="ECO:0008006" key="4">
    <source>
        <dbReference type="Google" id="ProtNLM"/>
    </source>
</evidence>
<sequence length="695" mass="76119">MHERAEKTPWAARACYALGGLAAGLFLGVRLAAFLVQARGIPLPLGAALALGPLLALLGGLCAPLVNGHLARYAFGGQRAGWVLYPLCVVFALRFRGLVLDRAVEGGGIALSWGMNLLVLAGGGILLALFLLHLLFALRECLGGAGTWLRGLSRRDVCAILVLWGLVNLLVYAYARGSATIYSWDSAIYWRSTYSLAETFRDQGVAAALSRVYESIFTTDYNDTIGLLCVPFALLFGPSRLVYLMSIGNFCLFPTLLLIWGYARSLRPRGYWLPAAGMLALPSLFYTSVTGYVDIAGTAVALGALLLHLKEPGKGRFSRYLLIGLLAAGAVVLRRWYAFYALAFLLVLCVEALAFRRSPAPVLGYLCGFGFPLLYFLQTFVSGRLLADYAQMYAAYDLGLGVDVRILQRYYGLFLLLAAAALGLWLCRGKATRRQALFLLLEPAVCAFLFVHVQSHGQQHLLLYAPALACLLVLGFHYLAGRGRLGVILTAAIVLPTALSPALPRVQSGIIQDYPLIQMLPTFSYAPPRREDAYEMVELIRRLDEFGAEGKKVGVLASSFVLNQSALVNVEDSLNLPRVSDVDRDEYLVNLAAVDQRDGFWDSIYTCDILAVADPIQLHLGEENQQVVWAPAHCLLEGEAIAGAYRKLDETFVLESDGITVYFFEKLREPTPEEKQELADLIHQVHPEMEIHTGA</sequence>
<dbReference type="RefSeq" id="WP_186963474.1">
    <property type="nucleotide sequence ID" value="NZ_JACOPR010000003.1"/>
</dbReference>
<evidence type="ECO:0000313" key="3">
    <source>
        <dbReference type="Proteomes" id="UP000660021"/>
    </source>
</evidence>
<feature type="transmembrane region" description="Helical" evidence="1">
    <location>
        <begin position="241"/>
        <end position="263"/>
    </location>
</feature>
<feature type="transmembrane region" description="Helical" evidence="1">
    <location>
        <begin position="407"/>
        <end position="427"/>
    </location>
</feature>
<protein>
    <recommendedName>
        <fullName evidence="4">Glycosyltransferase RgtA/B/C/D-like domain-containing protein</fullName>
    </recommendedName>
</protein>
<feature type="transmembrane region" description="Helical" evidence="1">
    <location>
        <begin position="485"/>
        <end position="503"/>
    </location>
</feature>
<reference evidence="2 3" key="1">
    <citation type="submission" date="2020-08" db="EMBL/GenBank/DDBJ databases">
        <title>Genome public.</title>
        <authorList>
            <person name="Liu C."/>
            <person name="Sun Q."/>
        </authorList>
    </citation>
    <scope>NUCLEOTIDE SEQUENCE [LARGE SCALE GENOMIC DNA]</scope>
    <source>
        <strain evidence="2 3">New-38</strain>
    </source>
</reference>
<feature type="transmembrane region" description="Helical" evidence="1">
    <location>
        <begin position="48"/>
        <end position="70"/>
    </location>
</feature>
<feature type="transmembrane region" description="Helical" evidence="1">
    <location>
        <begin position="461"/>
        <end position="480"/>
    </location>
</feature>
<feature type="transmembrane region" description="Helical" evidence="1">
    <location>
        <begin position="157"/>
        <end position="175"/>
    </location>
</feature>
<feature type="transmembrane region" description="Helical" evidence="1">
    <location>
        <begin position="270"/>
        <end position="286"/>
    </location>
</feature>
<feature type="transmembrane region" description="Helical" evidence="1">
    <location>
        <begin position="339"/>
        <end position="355"/>
    </location>
</feature>